<dbReference type="OrthoDB" id="9779738at2"/>
<dbReference type="HOGENOM" id="CLU_043960_4_0_9"/>
<evidence type="ECO:0000313" key="7">
    <source>
        <dbReference type="EMBL" id="CEA03733.1"/>
    </source>
</evidence>
<dbReference type="PROSITE" id="PS01334">
    <property type="entry name" value="PYRASE_CYS"/>
    <property type="match status" value="1"/>
</dbReference>
<dbReference type="STRING" id="1461582.BN1048_02190"/>
<dbReference type="GO" id="GO:0005829">
    <property type="term" value="C:cytosol"/>
    <property type="evidence" value="ECO:0007669"/>
    <property type="project" value="InterPro"/>
</dbReference>
<feature type="active site" evidence="6">
    <location>
        <position position="142"/>
    </location>
</feature>
<name>A0A078M8K5_9STAP</name>
<accession>A0A078M8K5</accession>
<dbReference type="Pfam" id="PF01470">
    <property type="entry name" value="Peptidase_C15"/>
    <property type="match status" value="1"/>
</dbReference>
<dbReference type="CDD" id="cd00501">
    <property type="entry name" value="Peptidase_C15"/>
    <property type="match status" value="1"/>
</dbReference>
<dbReference type="PRINTS" id="PR00706">
    <property type="entry name" value="PYROGLUPTASE"/>
</dbReference>
<evidence type="ECO:0000256" key="5">
    <source>
        <dbReference type="ARBA" id="ARBA00022807"/>
    </source>
</evidence>
<organism evidence="7 8">
    <name type="scientific">Jeotgalicoccus saudimassiliensis</name>
    <dbReference type="NCBI Taxonomy" id="1461582"/>
    <lineage>
        <taxon>Bacteria</taxon>
        <taxon>Bacillati</taxon>
        <taxon>Bacillota</taxon>
        <taxon>Bacilli</taxon>
        <taxon>Bacillales</taxon>
        <taxon>Staphylococcaceae</taxon>
        <taxon>Jeotgalicoccus</taxon>
    </lineage>
</organism>
<evidence type="ECO:0000256" key="2">
    <source>
        <dbReference type="ARBA" id="ARBA00022490"/>
    </source>
</evidence>
<evidence type="ECO:0000256" key="1">
    <source>
        <dbReference type="ARBA" id="ARBA00006641"/>
    </source>
</evidence>
<evidence type="ECO:0000256" key="6">
    <source>
        <dbReference type="PROSITE-ProRule" id="PRU10077"/>
    </source>
</evidence>
<dbReference type="InterPro" id="IPR000816">
    <property type="entry name" value="Peptidase_C15"/>
</dbReference>
<protein>
    <recommendedName>
        <fullName evidence="6">Pyroglutamyl-peptidase I</fullName>
        <ecNumber evidence="6">3.4.19.3</ecNumber>
    </recommendedName>
</protein>
<dbReference type="InterPro" id="IPR033694">
    <property type="entry name" value="PGPEP1_Cys_AS"/>
</dbReference>
<evidence type="ECO:0000256" key="3">
    <source>
        <dbReference type="ARBA" id="ARBA00022670"/>
    </source>
</evidence>
<comment type="similarity">
    <text evidence="1">Belongs to the peptidase C15 family.</text>
</comment>
<dbReference type="EC" id="3.4.19.3" evidence="6"/>
<proteinExistence type="inferred from homology"/>
<dbReference type="PANTHER" id="PTHR23402:SF1">
    <property type="entry name" value="PYROGLUTAMYL-PEPTIDASE I"/>
    <property type="match status" value="1"/>
</dbReference>
<evidence type="ECO:0000256" key="4">
    <source>
        <dbReference type="ARBA" id="ARBA00022801"/>
    </source>
</evidence>
<dbReference type="RefSeq" id="WP_035811186.1">
    <property type="nucleotide sequence ID" value="NZ_CCSE01000001.1"/>
</dbReference>
<evidence type="ECO:0000313" key="8">
    <source>
        <dbReference type="Proteomes" id="UP000044136"/>
    </source>
</evidence>
<dbReference type="PANTHER" id="PTHR23402">
    <property type="entry name" value="PROTEASE FAMILY C15 PYROGLUTAMYL-PEPTIDASE I-RELATED"/>
    <property type="match status" value="1"/>
</dbReference>
<keyword evidence="5" id="KW-0788">Thiol protease</keyword>
<reference evidence="7 8" key="1">
    <citation type="submission" date="2014-07" db="EMBL/GenBank/DDBJ databases">
        <authorList>
            <person name="Urmite Genomes Urmite Genomes"/>
        </authorList>
    </citation>
    <scope>NUCLEOTIDE SEQUENCE [LARGE SCALE GENOMIC DNA]</scope>
    <source>
        <strain evidence="7 8">13MG44_air</strain>
    </source>
</reference>
<dbReference type="eggNOG" id="COG2039">
    <property type="taxonomic scope" value="Bacteria"/>
</dbReference>
<keyword evidence="8" id="KW-1185">Reference proteome</keyword>
<dbReference type="Gene3D" id="3.40.630.20">
    <property type="entry name" value="Peptidase C15, pyroglutamyl peptidase I-like"/>
    <property type="match status" value="1"/>
</dbReference>
<dbReference type="InterPro" id="IPR016125">
    <property type="entry name" value="Peptidase_C15-like"/>
</dbReference>
<dbReference type="GO" id="GO:0016920">
    <property type="term" value="F:pyroglutamyl-peptidase activity"/>
    <property type="evidence" value="ECO:0007669"/>
    <property type="project" value="UniProtKB-EC"/>
</dbReference>
<dbReference type="NCBIfam" id="NF009676">
    <property type="entry name" value="PRK13197.1"/>
    <property type="match status" value="1"/>
</dbReference>
<keyword evidence="3" id="KW-0645">Protease</keyword>
<dbReference type="SUPFAM" id="SSF53182">
    <property type="entry name" value="Pyrrolidone carboxyl peptidase (pyroglutamate aminopeptidase)"/>
    <property type="match status" value="1"/>
</dbReference>
<comment type="catalytic activity">
    <reaction evidence="6">
        <text>Release of an N-terminal pyroglutamyl group from a polypeptide, the second amino acid generally not being Pro.</text>
        <dbReference type="EC" id="3.4.19.3"/>
    </reaction>
</comment>
<sequence length="201" mass="22302">MKKLLLTGYEPFLKFKTNPTQSVVESLEGKVIGDYKIIGKVYPVVFKEINALIEQDIEDIEPDAVVSLGLASGISSIHLERIAINTIDGRKDNTGFKPDGEKIYENGADGIFSTLPLKQLESALLDENIPVNISNSAGTYLCNNLMYSELHYLQQKELDIPAGFIHVPPSHEIGIAQRVPSWSQEDITRAIHIIIENLQSN</sequence>
<keyword evidence="4" id="KW-0378">Hydrolase</keyword>
<gene>
    <name evidence="7" type="primary">pcp</name>
    <name evidence="7" type="ORF">BN1048_02190</name>
</gene>
<dbReference type="EMBL" id="CCSE01000001">
    <property type="protein sequence ID" value="CEA03733.1"/>
    <property type="molecule type" value="Genomic_DNA"/>
</dbReference>
<dbReference type="AlphaFoldDB" id="A0A078M8K5"/>
<dbReference type="InterPro" id="IPR036440">
    <property type="entry name" value="Peptidase_C15-like_sf"/>
</dbReference>
<dbReference type="GO" id="GO:0006508">
    <property type="term" value="P:proteolysis"/>
    <property type="evidence" value="ECO:0007669"/>
    <property type="project" value="UniProtKB-KW"/>
</dbReference>
<keyword evidence="2" id="KW-0963">Cytoplasm</keyword>
<dbReference type="PIRSF" id="PIRSF015592">
    <property type="entry name" value="Prld-crbxl_pptds"/>
    <property type="match status" value="1"/>
</dbReference>
<dbReference type="Proteomes" id="UP000044136">
    <property type="component" value="Unassembled WGS sequence"/>
</dbReference>